<feature type="non-terminal residue" evidence="1">
    <location>
        <position position="90"/>
    </location>
</feature>
<reference evidence="1" key="1">
    <citation type="journal article" date="2019" name="Sci. Rep.">
        <title>Draft genome of Tanacetum cinerariifolium, the natural source of mosquito coil.</title>
        <authorList>
            <person name="Yamashiro T."/>
            <person name="Shiraishi A."/>
            <person name="Satake H."/>
            <person name="Nakayama K."/>
        </authorList>
    </citation>
    <scope>NUCLEOTIDE SEQUENCE</scope>
</reference>
<dbReference type="AlphaFoldDB" id="A0A699X993"/>
<evidence type="ECO:0000313" key="1">
    <source>
        <dbReference type="EMBL" id="GFD56722.1"/>
    </source>
</evidence>
<organism evidence="1">
    <name type="scientific">Tanacetum cinerariifolium</name>
    <name type="common">Dalmatian daisy</name>
    <name type="synonym">Chrysanthemum cinerariifolium</name>
    <dbReference type="NCBI Taxonomy" id="118510"/>
    <lineage>
        <taxon>Eukaryota</taxon>
        <taxon>Viridiplantae</taxon>
        <taxon>Streptophyta</taxon>
        <taxon>Embryophyta</taxon>
        <taxon>Tracheophyta</taxon>
        <taxon>Spermatophyta</taxon>
        <taxon>Magnoliopsida</taxon>
        <taxon>eudicotyledons</taxon>
        <taxon>Gunneridae</taxon>
        <taxon>Pentapetalae</taxon>
        <taxon>asterids</taxon>
        <taxon>campanulids</taxon>
        <taxon>Asterales</taxon>
        <taxon>Asteraceae</taxon>
        <taxon>Asteroideae</taxon>
        <taxon>Anthemideae</taxon>
        <taxon>Anthemidinae</taxon>
        <taxon>Tanacetum</taxon>
    </lineage>
</organism>
<feature type="non-terminal residue" evidence="1">
    <location>
        <position position="1"/>
    </location>
</feature>
<comment type="caution">
    <text evidence="1">The sequence shown here is derived from an EMBL/GenBank/DDBJ whole genome shotgun (WGS) entry which is preliminary data.</text>
</comment>
<gene>
    <name evidence="1" type="ORF">Tci_928691</name>
</gene>
<name>A0A699X993_TANCI</name>
<proteinExistence type="predicted"/>
<accession>A0A699X993</accession>
<protein>
    <submittedName>
        <fullName evidence="1">Uncharacterized protein</fullName>
    </submittedName>
</protein>
<dbReference type="EMBL" id="BKCJ011832530">
    <property type="protein sequence ID" value="GFD56722.1"/>
    <property type="molecule type" value="Genomic_DNA"/>
</dbReference>
<sequence>LPKPRSEEVALVPGGAFHGLGHLVADEEVELRVLGAGLPVEGSALEVILRLMVRKGTPLLHRLAEIILAVGRFVAVLDVQRRNALHHEAV</sequence>